<dbReference type="Proteomes" id="UP000504606">
    <property type="component" value="Unplaced"/>
</dbReference>
<dbReference type="InterPro" id="IPR027806">
    <property type="entry name" value="HARBI1_dom"/>
</dbReference>
<dbReference type="GO" id="GO:0046872">
    <property type="term" value="F:metal ion binding"/>
    <property type="evidence" value="ECO:0007669"/>
    <property type="project" value="UniProtKB-KW"/>
</dbReference>
<evidence type="ECO:0000256" key="2">
    <source>
        <dbReference type="ARBA" id="ARBA00022723"/>
    </source>
</evidence>
<dbReference type="RefSeq" id="XP_052130543.1">
    <property type="nucleotide sequence ID" value="XM_052274583.1"/>
</dbReference>
<evidence type="ECO:0000259" key="3">
    <source>
        <dbReference type="Pfam" id="PF13359"/>
    </source>
</evidence>
<dbReference type="Pfam" id="PF13613">
    <property type="entry name" value="HTH_Tnp_4"/>
    <property type="match status" value="1"/>
</dbReference>
<name>A0A9C6XTI8_FRAOC</name>
<dbReference type="InterPro" id="IPR027805">
    <property type="entry name" value="Transposase_HTH_dom"/>
</dbReference>
<dbReference type="PANTHER" id="PTHR23080:SF141">
    <property type="entry name" value="TRANSPOSASE HELIX-TURN-HELIX DOMAIN-CONTAINING PROTEIN"/>
    <property type="match status" value="1"/>
</dbReference>
<dbReference type="OrthoDB" id="7695469at2759"/>
<dbReference type="PANTHER" id="PTHR23080">
    <property type="entry name" value="THAP DOMAIN PROTEIN"/>
    <property type="match status" value="1"/>
</dbReference>
<proteinExistence type="predicted"/>
<evidence type="ECO:0000313" key="6">
    <source>
        <dbReference type="RefSeq" id="XP_052130543.1"/>
    </source>
</evidence>
<dbReference type="KEGG" id="foc:113215322"/>
<dbReference type="Pfam" id="PF13359">
    <property type="entry name" value="DDE_Tnp_4"/>
    <property type="match status" value="1"/>
</dbReference>
<evidence type="ECO:0000313" key="5">
    <source>
        <dbReference type="Proteomes" id="UP000504606"/>
    </source>
</evidence>
<dbReference type="GeneID" id="113215322"/>
<keyword evidence="2" id="KW-0479">Metal-binding</keyword>
<dbReference type="AlphaFoldDB" id="A0A9C6XTI8"/>
<feature type="domain" description="DDE Tnp4" evidence="3">
    <location>
        <begin position="161"/>
        <end position="320"/>
    </location>
</feature>
<organism evidence="5 6">
    <name type="scientific">Frankliniella occidentalis</name>
    <name type="common">Western flower thrips</name>
    <name type="synonym">Euthrips occidentalis</name>
    <dbReference type="NCBI Taxonomy" id="133901"/>
    <lineage>
        <taxon>Eukaryota</taxon>
        <taxon>Metazoa</taxon>
        <taxon>Ecdysozoa</taxon>
        <taxon>Arthropoda</taxon>
        <taxon>Hexapoda</taxon>
        <taxon>Insecta</taxon>
        <taxon>Pterygota</taxon>
        <taxon>Neoptera</taxon>
        <taxon>Paraneoptera</taxon>
        <taxon>Thysanoptera</taxon>
        <taxon>Terebrantia</taxon>
        <taxon>Thripoidea</taxon>
        <taxon>Thripidae</taxon>
        <taxon>Frankliniella</taxon>
    </lineage>
</organism>
<reference evidence="6" key="1">
    <citation type="submission" date="2025-08" db="UniProtKB">
        <authorList>
            <consortium name="RefSeq"/>
        </authorList>
    </citation>
    <scope>IDENTIFICATION</scope>
    <source>
        <tissue evidence="6">Whole organism</tissue>
    </source>
</reference>
<feature type="domain" description="Transposase Helix-turn-helix" evidence="4">
    <location>
        <begin position="82"/>
        <end position="126"/>
    </location>
</feature>
<sequence length="336" mass="39391">MALSTPNQQETRSIGIQCIRSYLCYENCKLLPEEEFRFYTGITQQVFEFLYEFLGGDEVCARLKYDYMKKTPKRSQFQGDLFPKDKLFMTLLRIRRGFTLNDLKVMFKISESHASKICYTWIRLMSLEFRKLEKSMFVSRENQDGRRPKCFKDFKNLRVIIDGTEFRIQKPTNQQQSSNSFSDYKNYHTIKFLVGISCYGGLSFISEGFEGSISDRKLIEDSGFMDHLEPHDGVMSDKGFDMEDKCDEREVDLYIPSFLGRRDAFTGRELLYSRAIAVSRIFVEIFIGKIKEFRLVRYLIPNSMLPVASDLVRVCAFLVNFQNAFIKIDEYDTSEL</sequence>
<evidence type="ECO:0000259" key="4">
    <source>
        <dbReference type="Pfam" id="PF13613"/>
    </source>
</evidence>
<gene>
    <name evidence="6" type="primary">LOC113215322</name>
</gene>
<comment type="cofactor">
    <cofactor evidence="1">
        <name>a divalent metal cation</name>
        <dbReference type="ChEBI" id="CHEBI:60240"/>
    </cofactor>
</comment>
<evidence type="ECO:0000256" key="1">
    <source>
        <dbReference type="ARBA" id="ARBA00001968"/>
    </source>
</evidence>
<protein>
    <submittedName>
        <fullName evidence="6">Uncharacterized protein LOC113215322</fullName>
    </submittedName>
</protein>
<accession>A0A9C6XTI8</accession>
<keyword evidence="5" id="KW-1185">Reference proteome</keyword>